<protein>
    <submittedName>
        <fullName evidence="1">Uncharacterized protein</fullName>
    </submittedName>
</protein>
<dbReference type="EMBL" id="LLXI01005339">
    <property type="protein sequence ID" value="PKY61428.1"/>
    <property type="molecule type" value="Genomic_DNA"/>
</dbReference>
<reference evidence="1 2" key="1">
    <citation type="submission" date="2015-10" db="EMBL/GenBank/DDBJ databases">
        <title>Genome analyses suggest a sexual origin of heterokaryosis in a supposedly ancient asexual fungus.</title>
        <authorList>
            <person name="Ropars J."/>
            <person name="Sedzielewska K."/>
            <person name="Noel J."/>
            <person name="Charron P."/>
            <person name="Farinelli L."/>
            <person name="Marton T."/>
            <person name="Kruger M."/>
            <person name="Pelin A."/>
            <person name="Brachmann A."/>
            <person name="Corradi N."/>
        </authorList>
    </citation>
    <scope>NUCLEOTIDE SEQUENCE [LARGE SCALE GENOMIC DNA]</scope>
    <source>
        <strain evidence="1 2">A4</strain>
    </source>
</reference>
<proteinExistence type="predicted"/>
<comment type="caution">
    <text evidence="1">The sequence shown here is derived from an EMBL/GenBank/DDBJ whole genome shotgun (WGS) entry which is preliminary data.</text>
</comment>
<evidence type="ECO:0000313" key="1">
    <source>
        <dbReference type="EMBL" id="PKY61428.1"/>
    </source>
</evidence>
<dbReference type="AlphaFoldDB" id="A0A2I1HRB3"/>
<accession>A0A2I1HRB3</accession>
<gene>
    <name evidence="1" type="ORF">RhiirA4_486380</name>
</gene>
<dbReference type="Proteomes" id="UP000234323">
    <property type="component" value="Unassembled WGS sequence"/>
</dbReference>
<keyword evidence="2" id="KW-1185">Reference proteome</keyword>
<evidence type="ECO:0000313" key="2">
    <source>
        <dbReference type="Proteomes" id="UP000234323"/>
    </source>
</evidence>
<name>A0A2I1HRB3_9GLOM</name>
<sequence>MHNVIRVLINIVKRVEQLAGVDQRVYWCESTLFKLADDDIKLRVYGFLGRQNDIELRDLPSLLYFGVKWFKASSSEALNGSKIFGIRYRSRNGSVSRNIKIRKMLRDDILNSEWYLG</sequence>
<organism evidence="1 2">
    <name type="scientific">Rhizophagus irregularis</name>
    <dbReference type="NCBI Taxonomy" id="588596"/>
    <lineage>
        <taxon>Eukaryota</taxon>
        <taxon>Fungi</taxon>
        <taxon>Fungi incertae sedis</taxon>
        <taxon>Mucoromycota</taxon>
        <taxon>Glomeromycotina</taxon>
        <taxon>Glomeromycetes</taxon>
        <taxon>Glomerales</taxon>
        <taxon>Glomeraceae</taxon>
        <taxon>Rhizophagus</taxon>
    </lineage>
</organism>